<sequence>GEAAGIAAEARRAAPGLAGRCAAAGIPLLWVEDGFLRSVGLGVDFIPSASLAVDALGPHYDPRQPSALERILAEEAFDAPLLARAAALRRAIVARGLTKYNLRRRPPRLPASPGRRRILVVGQVEDDASIALGAGRVRTNLGLLEAVRRAEPEAFLVFRPHPDVETGYRRGYVPRRAALRCADAVVAGGDIGGLFAEVEAVHGITSLAGFEALLRGLAVTTWGMPFYAGWGLTTDMEPPPRRGRALSLDALVAGALIRYPRYLDPVSQLPCGPELLLDRLADRAAWPRPSPGRRAAVLGWRYMGWWLKQCRRFGLWQR</sequence>
<gene>
    <name evidence="1" type="ORF">QWZ14_18840</name>
</gene>
<comment type="caution">
    <text evidence="1">The sequence shown here is derived from an EMBL/GenBank/DDBJ whole genome shotgun (WGS) entry which is preliminary data.</text>
</comment>
<dbReference type="Proteomes" id="UP001529369">
    <property type="component" value="Unassembled WGS sequence"/>
</dbReference>
<dbReference type="Pfam" id="PF05159">
    <property type="entry name" value="Capsule_synth"/>
    <property type="match status" value="1"/>
</dbReference>
<evidence type="ECO:0000313" key="1">
    <source>
        <dbReference type="EMBL" id="MDN3566434.1"/>
    </source>
</evidence>
<name>A0ABT8A9Q7_9PROT</name>
<organism evidence="1 2">
    <name type="scientific">Paeniroseomonas aquatica</name>
    <dbReference type="NCBI Taxonomy" id="373043"/>
    <lineage>
        <taxon>Bacteria</taxon>
        <taxon>Pseudomonadati</taxon>
        <taxon>Pseudomonadota</taxon>
        <taxon>Alphaproteobacteria</taxon>
        <taxon>Acetobacterales</taxon>
        <taxon>Acetobacteraceae</taxon>
        <taxon>Paeniroseomonas</taxon>
    </lineage>
</organism>
<evidence type="ECO:0000313" key="2">
    <source>
        <dbReference type="Proteomes" id="UP001529369"/>
    </source>
</evidence>
<protein>
    <submittedName>
        <fullName evidence="1">Capsule biosynthesis protein</fullName>
    </submittedName>
</protein>
<keyword evidence="2" id="KW-1185">Reference proteome</keyword>
<feature type="non-terminal residue" evidence="1">
    <location>
        <position position="1"/>
    </location>
</feature>
<reference evidence="2" key="1">
    <citation type="journal article" date="2019" name="Int. J. Syst. Evol. Microbiol.">
        <title>The Global Catalogue of Microorganisms (GCM) 10K type strain sequencing project: providing services to taxonomists for standard genome sequencing and annotation.</title>
        <authorList>
            <consortium name="The Broad Institute Genomics Platform"/>
            <consortium name="The Broad Institute Genome Sequencing Center for Infectious Disease"/>
            <person name="Wu L."/>
            <person name="Ma J."/>
        </authorList>
    </citation>
    <scope>NUCLEOTIDE SEQUENCE [LARGE SCALE GENOMIC DNA]</scope>
    <source>
        <strain evidence="2">CECT 7131</strain>
    </source>
</reference>
<dbReference type="CDD" id="cd16439">
    <property type="entry name" value="beta_Kdo_transferase_KpsC_2"/>
    <property type="match status" value="1"/>
</dbReference>
<accession>A0ABT8A9Q7</accession>
<dbReference type="InterPro" id="IPR007833">
    <property type="entry name" value="Capsule_polysaccharide_synth"/>
</dbReference>
<dbReference type="EMBL" id="JAUFPN010000174">
    <property type="protein sequence ID" value="MDN3566434.1"/>
    <property type="molecule type" value="Genomic_DNA"/>
</dbReference>
<proteinExistence type="predicted"/>